<accession>A0A6J6V212</accession>
<dbReference type="EMBL" id="CAEZYR010000136">
    <property type="protein sequence ID" value="CAB4765275.1"/>
    <property type="molecule type" value="Genomic_DNA"/>
</dbReference>
<sequence>MRVLAGRAGFEQQYPPRGVLAEARGERGPSRAGPHDHDINTIRHLYPLVRN</sequence>
<dbReference type="AlphaFoldDB" id="A0A6J6V212"/>
<gene>
    <name evidence="1" type="ORF">UFOPK2754_02718</name>
</gene>
<protein>
    <submittedName>
        <fullName evidence="1">Unannotated protein</fullName>
    </submittedName>
</protein>
<organism evidence="1">
    <name type="scientific">freshwater metagenome</name>
    <dbReference type="NCBI Taxonomy" id="449393"/>
    <lineage>
        <taxon>unclassified sequences</taxon>
        <taxon>metagenomes</taxon>
        <taxon>ecological metagenomes</taxon>
    </lineage>
</organism>
<proteinExistence type="predicted"/>
<name>A0A6J6V212_9ZZZZ</name>
<reference evidence="1" key="1">
    <citation type="submission" date="2020-05" db="EMBL/GenBank/DDBJ databases">
        <authorList>
            <person name="Chiriac C."/>
            <person name="Salcher M."/>
            <person name="Ghai R."/>
            <person name="Kavagutti S V."/>
        </authorList>
    </citation>
    <scope>NUCLEOTIDE SEQUENCE</scope>
</reference>
<evidence type="ECO:0000313" key="1">
    <source>
        <dbReference type="EMBL" id="CAB4765275.1"/>
    </source>
</evidence>